<keyword evidence="1" id="KW-0472">Membrane</keyword>
<dbReference type="Proteomes" id="UP000199527">
    <property type="component" value="Unassembled WGS sequence"/>
</dbReference>
<name>A0A1G8TMZ4_9GAMM</name>
<dbReference type="AlphaFoldDB" id="A0A1G8TMZ4"/>
<reference evidence="3" key="1">
    <citation type="submission" date="2016-10" db="EMBL/GenBank/DDBJ databases">
        <authorList>
            <person name="Varghese N."/>
            <person name="Submissions S."/>
        </authorList>
    </citation>
    <scope>NUCLEOTIDE SEQUENCE [LARGE SCALE GENOMIC DNA]</scope>
    <source>
        <strain evidence="3">DSM 23317</strain>
    </source>
</reference>
<feature type="transmembrane region" description="Helical" evidence="1">
    <location>
        <begin position="48"/>
        <end position="66"/>
    </location>
</feature>
<evidence type="ECO:0000256" key="1">
    <source>
        <dbReference type="SAM" id="Phobius"/>
    </source>
</evidence>
<proteinExistence type="predicted"/>
<keyword evidence="1" id="KW-0812">Transmembrane</keyword>
<accession>A0A1G8TMZ4</accession>
<evidence type="ECO:0000313" key="3">
    <source>
        <dbReference type="Proteomes" id="UP000199527"/>
    </source>
</evidence>
<gene>
    <name evidence="2" type="ORF">SAMN04488540_10834</name>
</gene>
<sequence length="73" mass="8502">MEWRVLTALAVLMIGNGYWAFRYYQTQHNKNIDGRQRISELENLQDHWLQFSTVAILLIMLLAPLARQALLSG</sequence>
<keyword evidence="1" id="KW-1133">Transmembrane helix</keyword>
<dbReference type="RefSeq" id="WP_028111749.1">
    <property type="nucleotide sequence ID" value="NZ_FNEM01000008.1"/>
</dbReference>
<evidence type="ECO:0000313" key="2">
    <source>
        <dbReference type="EMBL" id="SDJ42898.1"/>
    </source>
</evidence>
<keyword evidence="3" id="KW-1185">Reference proteome</keyword>
<protein>
    <submittedName>
        <fullName evidence="2">Uncharacterized protein</fullName>
    </submittedName>
</protein>
<dbReference type="OrthoDB" id="6401371at2"/>
<organism evidence="2 3">
    <name type="scientific">Ferrimonas sediminum</name>
    <dbReference type="NCBI Taxonomy" id="718193"/>
    <lineage>
        <taxon>Bacteria</taxon>
        <taxon>Pseudomonadati</taxon>
        <taxon>Pseudomonadota</taxon>
        <taxon>Gammaproteobacteria</taxon>
        <taxon>Alteromonadales</taxon>
        <taxon>Ferrimonadaceae</taxon>
        <taxon>Ferrimonas</taxon>
    </lineage>
</organism>
<dbReference type="EMBL" id="FNEM01000008">
    <property type="protein sequence ID" value="SDJ42898.1"/>
    <property type="molecule type" value="Genomic_DNA"/>
</dbReference>